<dbReference type="GO" id="GO:0008360">
    <property type="term" value="P:regulation of cell shape"/>
    <property type="evidence" value="ECO:0007669"/>
    <property type="project" value="UniProtKB-KW"/>
</dbReference>
<feature type="region of interest" description="Disordered" evidence="11">
    <location>
        <begin position="661"/>
        <end position="686"/>
    </location>
</feature>
<evidence type="ECO:0000256" key="1">
    <source>
        <dbReference type="ARBA" id="ARBA00004167"/>
    </source>
</evidence>
<evidence type="ECO:0000256" key="2">
    <source>
        <dbReference type="ARBA" id="ARBA00004236"/>
    </source>
</evidence>
<comment type="subcellular location">
    <subcellularLocation>
        <location evidence="2">Cell membrane</location>
    </subcellularLocation>
    <subcellularLocation>
        <location evidence="1">Membrane</location>
        <topology evidence="1">Single-pass membrane protein</topology>
    </subcellularLocation>
</comment>
<dbReference type="PANTHER" id="PTHR30627:SF2">
    <property type="entry name" value="PEPTIDOGLYCAN D,D-TRANSPEPTIDASE MRDA"/>
    <property type="match status" value="1"/>
</dbReference>
<dbReference type="GO" id="GO:0005886">
    <property type="term" value="C:plasma membrane"/>
    <property type="evidence" value="ECO:0007669"/>
    <property type="project" value="UniProtKB-SubCell"/>
</dbReference>
<evidence type="ECO:0000259" key="13">
    <source>
        <dbReference type="Pfam" id="PF03717"/>
    </source>
</evidence>
<keyword evidence="8" id="KW-1133">Transmembrane helix</keyword>
<sequence>MASRKNRKSHLPKRLNVLFFAVFILFSALILRLGFIQIVQGDTYERDLEEASEPVTRIDAPRGVMYDRNGEIAVDNQLILSLTYTNSSSVSDEERLDIAEKLSGYLEMDTEGITDRDLKDYWLLTREEEAESLLSEEEMASASEDGVDPYDLQLEKITDEQLSDIQGTELEVVAVWREMISGYNDSPQRVKENLTREEAHEISVRLEELPGVDLLRDSNRQYVFDESFPGFFGSVGSIPRETIDEYLALGYDRSDLVGTSFLEEEYESALRGVKGELLDSEEAAGNGAETTGSRGNDLVLSVDMALQQDLETIVDEQVGGQSGNFVNDEDAYAVMIEPSTGEILAASGYQNQVGTVSSSFEMGSTVKMATVMAGLQEGVVTADTYINDTPISLPGSSDISSASDTIGSVNYLGALEKSSNIYMSEIAMRLADYERGGTFNSDKVQEAYDTMRYYYNQFGLGTETGIDLPSESAGISGGYGNPGNLLYLSFGQFDTYTPMQLAQYVATIANDGYRIEPHFVKEVRQSNPDKSNMGSISQQIQPSIMNKLSVDDEYIDMAQEGMLEVVEGSSGTARSYFGDAPYEVAGKTGTAQVTVRSEGSGELVNNAVNQAFVGYAPYDNPEVAIAVIVPYTYLEENGGRNGVANTIARQAMDAYFELKEERPEVDAENEEVIEQQEEETGEETEE</sequence>
<comment type="caution">
    <text evidence="14">The sequence shown here is derived from an EMBL/GenBank/DDBJ whole genome shotgun (WGS) entry which is preliminary data.</text>
</comment>
<dbReference type="Gene3D" id="3.90.1310.10">
    <property type="entry name" value="Penicillin-binding protein 2a (Domain 2)"/>
    <property type="match status" value="1"/>
</dbReference>
<dbReference type="Pfam" id="PF00905">
    <property type="entry name" value="Transpeptidase"/>
    <property type="match status" value="1"/>
</dbReference>
<evidence type="ECO:0000313" key="15">
    <source>
        <dbReference type="Proteomes" id="UP000285120"/>
    </source>
</evidence>
<dbReference type="SUPFAM" id="SSF56601">
    <property type="entry name" value="beta-lactamase/transpeptidase-like"/>
    <property type="match status" value="1"/>
</dbReference>
<dbReference type="InterPro" id="IPR050515">
    <property type="entry name" value="Beta-lactam/transpept"/>
</dbReference>
<keyword evidence="9" id="KW-0472">Membrane</keyword>
<feature type="compositionally biased region" description="Acidic residues" evidence="11">
    <location>
        <begin position="666"/>
        <end position="686"/>
    </location>
</feature>
<feature type="domain" description="Penicillin-binding protein transpeptidase" evidence="12">
    <location>
        <begin position="332"/>
        <end position="653"/>
    </location>
</feature>
<proteinExistence type="inferred from homology"/>
<reference evidence="14 15" key="1">
    <citation type="submission" date="2018-09" db="EMBL/GenBank/DDBJ databases">
        <title>Genomic Encyclopedia of Archaeal and Bacterial Type Strains, Phase II (KMG-II): from individual species to whole genera.</title>
        <authorList>
            <person name="Goeker M."/>
        </authorList>
    </citation>
    <scope>NUCLEOTIDE SEQUENCE [LARGE SCALE GENOMIC DNA]</scope>
    <source>
        <strain evidence="14 15">DSM 17008</strain>
    </source>
</reference>
<protein>
    <submittedName>
        <fullName evidence="14">Cell elongation-specific peptidoglycan D,D-transpeptidase</fullName>
    </submittedName>
</protein>
<organism evidence="14 15">
    <name type="scientific">Sinobaca qinghaiensis</name>
    <dbReference type="NCBI Taxonomy" id="342944"/>
    <lineage>
        <taxon>Bacteria</taxon>
        <taxon>Bacillati</taxon>
        <taxon>Bacillota</taxon>
        <taxon>Bacilli</taxon>
        <taxon>Bacillales</taxon>
        <taxon>Sporolactobacillaceae</taxon>
        <taxon>Sinobaca</taxon>
    </lineage>
</organism>
<evidence type="ECO:0000256" key="5">
    <source>
        <dbReference type="ARBA" id="ARBA00022692"/>
    </source>
</evidence>
<evidence type="ECO:0000256" key="3">
    <source>
        <dbReference type="ARBA" id="ARBA00007171"/>
    </source>
</evidence>
<dbReference type="InterPro" id="IPR012338">
    <property type="entry name" value="Beta-lactam/transpept-like"/>
</dbReference>
<evidence type="ECO:0000256" key="6">
    <source>
        <dbReference type="ARBA" id="ARBA00022960"/>
    </source>
</evidence>
<dbReference type="GO" id="GO:0009252">
    <property type="term" value="P:peptidoglycan biosynthetic process"/>
    <property type="evidence" value="ECO:0007669"/>
    <property type="project" value="UniProtKB-KW"/>
</dbReference>
<dbReference type="EMBL" id="RAPK01000009">
    <property type="protein sequence ID" value="RKD73000.1"/>
    <property type="molecule type" value="Genomic_DNA"/>
</dbReference>
<dbReference type="RefSeq" id="WP_245960972.1">
    <property type="nucleotide sequence ID" value="NZ_RAPK01000009.1"/>
</dbReference>
<evidence type="ECO:0000256" key="7">
    <source>
        <dbReference type="ARBA" id="ARBA00022984"/>
    </source>
</evidence>
<evidence type="ECO:0000313" key="14">
    <source>
        <dbReference type="EMBL" id="RKD73000.1"/>
    </source>
</evidence>
<dbReference type="Pfam" id="PF03717">
    <property type="entry name" value="PBP_dimer"/>
    <property type="match status" value="1"/>
</dbReference>
<dbReference type="PANTHER" id="PTHR30627">
    <property type="entry name" value="PEPTIDOGLYCAN D,D-TRANSPEPTIDASE"/>
    <property type="match status" value="1"/>
</dbReference>
<dbReference type="Proteomes" id="UP000285120">
    <property type="component" value="Unassembled WGS sequence"/>
</dbReference>
<evidence type="ECO:0000256" key="9">
    <source>
        <dbReference type="ARBA" id="ARBA00023136"/>
    </source>
</evidence>
<evidence type="ECO:0000256" key="10">
    <source>
        <dbReference type="ARBA" id="ARBA00023316"/>
    </source>
</evidence>
<evidence type="ECO:0000256" key="4">
    <source>
        <dbReference type="ARBA" id="ARBA00022475"/>
    </source>
</evidence>
<keyword evidence="10" id="KW-0961">Cell wall biogenesis/degradation</keyword>
<dbReference type="Gene3D" id="3.40.710.10">
    <property type="entry name" value="DD-peptidase/beta-lactamase superfamily"/>
    <property type="match status" value="1"/>
</dbReference>
<feature type="domain" description="Penicillin-binding protein dimerisation" evidence="13">
    <location>
        <begin position="58"/>
        <end position="286"/>
    </location>
</feature>
<evidence type="ECO:0000259" key="12">
    <source>
        <dbReference type="Pfam" id="PF00905"/>
    </source>
</evidence>
<dbReference type="GO" id="GO:0071555">
    <property type="term" value="P:cell wall organization"/>
    <property type="evidence" value="ECO:0007669"/>
    <property type="project" value="UniProtKB-KW"/>
</dbReference>
<name>A0A419V3E9_9BACL</name>
<dbReference type="GO" id="GO:0008658">
    <property type="term" value="F:penicillin binding"/>
    <property type="evidence" value="ECO:0007669"/>
    <property type="project" value="InterPro"/>
</dbReference>
<dbReference type="SUPFAM" id="SSF56519">
    <property type="entry name" value="Penicillin binding protein dimerisation domain"/>
    <property type="match status" value="1"/>
</dbReference>
<dbReference type="GO" id="GO:0071972">
    <property type="term" value="F:peptidoglycan L,D-transpeptidase activity"/>
    <property type="evidence" value="ECO:0007669"/>
    <property type="project" value="TreeGrafter"/>
</dbReference>
<gene>
    <name evidence="14" type="ORF">ATL39_2198</name>
</gene>
<dbReference type="AlphaFoldDB" id="A0A419V3E9"/>
<keyword evidence="15" id="KW-1185">Reference proteome</keyword>
<keyword evidence="6" id="KW-0133">Cell shape</keyword>
<keyword evidence="7" id="KW-0573">Peptidoglycan synthesis</keyword>
<keyword evidence="4" id="KW-1003">Cell membrane</keyword>
<dbReference type="InterPro" id="IPR001460">
    <property type="entry name" value="PCN-bd_Tpept"/>
</dbReference>
<dbReference type="Gene3D" id="1.10.10.1230">
    <property type="entry name" value="Penicillin-binding protein, N-terminal non-catalytic domain, head sub-domain"/>
    <property type="match status" value="1"/>
</dbReference>
<evidence type="ECO:0000256" key="11">
    <source>
        <dbReference type="SAM" id="MobiDB-lite"/>
    </source>
</evidence>
<keyword evidence="5" id="KW-0812">Transmembrane</keyword>
<comment type="similarity">
    <text evidence="3">Belongs to the transpeptidase family.</text>
</comment>
<accession>A0A419V3E9</accession>
<evidence type="ECO:0000256" key="8">
    <source>
        <dbReference type="ARBA" id="ARBA00022989"/>
    </source>
</evidence>
<dbReference type="InterPro" id="IPR005311">
    <property type="entry name" value="PBP_dimer"/>
</dbReference>
<dbReference type="InterPro" id="IPR036138">
    <property type="entry name" value="PBP_dimer_sf"/>
</dbReference>